<name>A0A1A6A8Z7_9TREE</name>
<dbReference type="VEuPathDB" id="FungiDB:I303_02543"/>
<reference evidence="3" key="3">
    <citation type="submission" date="2024-02" db="EMBL/GenBank/DDBJ databases">
        <title>Comparative genomics of Cryptococcus and Kwoniella reveals pathogenesis evolution and contrasting modes of karyotype evolution via chromosome fusion or intercentromeric recombination.</title>
        <authorList>
            <person name="Coelho M.A."/>
            <person name="David-Palma M."/>
            <person name="Shea T."/>
            <person name="Bowers K."/>
            <person name="McGinley-Smith S."/>
            <person name="Mohammad A.W."/>
            <person name="Gnirke A."/>
            <person name="Yurkov A.M."/>
            <person name="Nowrousian M."/>
            <person name="Sun S."/>
            <person name="Cuomo C.A."/>
            <person name="Heitman J."/>
        </authorList>
    </citation>
    <scope>NUCLEOTIDE SEQUENCE</scope>
    <source>
        <strain evidence="3">CBS 10117</strain>
    </source>
</reference>
<dbReference type="EMBL" id="CP144532">
    <property type="protein sequence ID" value="WWC59966.1"/>
    <property type="molecule type" value="Genomic_DNA"/>
</dbReference>
<feature type="region of interest" description="Disordered" evidence="1">
    <location>
        <begin position="101"/>
        <end position="120"/>
    </location>
</feature>
<sequence>MDASARNSIFPPSRVMASVDYYEKKTQQMKRLEFTAGSLHDLNQVRCFAARDGSGMMANFRASNTANGESESQCEFLKPGDRWETDKDSLVVLSDPLQEPSFEEVELRRSPRNHPSSGINKYQLASSIKNKQIPLKTFYNPSITIYGTHAGQDNRQDTESTDLDPGASKYDSEKATPEQGQVWYEWGREPDL</sequence>
<dbReference type="EMBL" id="KI894029">
    <property type="protein sequence ID" value="OBR86535.1"/>
    <property type="molecule type" value="Genomic_DNA"/>
</dbReference>
<dbReference type="Proteomes" id="UP000078595">
    <property type="component" value="Chromosome 3"/>
</dbReference>
<keyword evidence="4" id="KW-1185">Reference proteome</keyword>
<dbReference type="KEGG" id="kdj:28966242"/>
<gene>
    <name evidence="2" type="ORF">I303_02543</name>
    <name evidence="3" type="ORF">I303_102529</name>
</gene>
<reference evidence="2" key="1">
    <citation type="submission" date="2013-07" db="EMBL/GenBank/DDBJ databases">
        <title>The Genome Sequence of Cryptococcus dejecticola CBS10117.</title>
        <authorList>
            <consortium name="The Broad Institute Genome Sequencing Platform"/>
            <person name="Cuomo C."/>
            <person name="Litvintseva A."/>
            <person name="Chen Y."/>
            <person name="Heitman J."/>
            <person name="Sun S."/>
            <person name="Springer D."/>
            <person name="Dromer F."/>
            <person name="Young S.K."/>
            <person name="Zeng Q."/>
            <person name="Gargeya S."/>
            <person name="Fitzgerald M."/>
            <person name="Abouelleil A."/>
            <person name="Alvarado L."/>
            <person name="Berlin A.M."/>
            <person name="Chapman S.B."/>
            <person name="Dewar J."/>
            <person name="Goldberg J."/>
            <person name="Griggs A."/>
            <person name="Gujja S."/>
            <person name="Hansen M."/>
            <person name="Howarth C."/>
            <person name="Imamovic A."/>
            <person name="Larimer J."/>
            <person name="McCowan C."/>
            <person name="Murphy C."/>
            <person name="Pearson M."/>
            <person name="Priest M."/>
            <person name="Roberts A."/>
            <person name="Saif S."/>
            <person name="Shea T."/>
            <person name="Sykes S."/>
            <person name="Wortman J."/>
            <person name="Nusbaum C."/>
            <person name="Birren B."/>
        </authorList>
    </citation>
    <scope>NUCLEOTIDE SEQUENCE [LARGE SCALE GENOMIC DNA]</scope>
    <source>
        <strain evidence="2">CBS 10117</strain>
    </source>
</reference>
<evidence type="ECO:0000256" key="1">
    <source>
        <dbReference type="SAM" id="MobiDB-lite"/>
    </source>
</evidence>
<protein>
    <submittedName>
        <fullName evidence="2">Uncharacterized protein</fullName>
    </submittedName>
</protein>
<dbReference type="AlphaFoldDB" id="A0A1A6A8Z7"/>
<dbReference type="RefSeq" id="XP_018264377.1">
    <property type="nucleotide sequence ID" value="XM_018405883.1"/>
</dbReference>
<organism evidence="2">
    <name type="scientific">Kwoniella dejecticola CBS 10117</name>
    <dbReference type="NCBI Taxonomy" id="1296121"/>
    <lineage>
        <taxon>Eukaryota</taxon>
        <taxon>Fungi</taxon>
        <taxon>Dikarya</taxon>
        <taxon>Basidiomycota</taxon>
        <taxon>Agaricomycotina</taxon>
        <taxon>Tremellomycetes</taxon>
        <taxon>Tremellales</taxon>
        <taxon>Cryptococcaceae</taxon>
        <taxon>Kwoniella</taxon>
    </lineage>
</organism>
<evidence type="ECO:0000313" key="3">
    <source>
        <dbReference type="EMBL" id="WWC59966.1"/>
    </source>
</evidence>
<feature type="region of interest" description="Disordered" evidence="1">
    <location>
        <begin position="146"/>
        <end position="192"/>
    </location>
</feature>
<accession>A0A1A6A8Z7</accession>
<evidence type="ECO:0000313" key="4">
    <source>
        <dbReference type="Proteomes" id="UP000078595"/>
    </source>
</evidence>
<reference evidence="3" key="2">
    <citation type="submission" date="2013-07" db="EMBL/GenBank/DDBJ databases">
        <authorList>
            <consortium name="The Broad Institute Genome Sequencing Platform"/>
            <person name="Cuomo C."/>
            <person name="Litvintseva A."/>
            <person name="Chen Y."/>
            <person name="Heitman J."/>
            <person name="Sun S."/>
            <person name="Springer D."/>
            <person name="Dromer F."/>
            <person name="Young S.K."/>
            <person name="Zeng Q."/>
            <person name="Gargeya S."/>
            <person name="Fitzgerald M."/>
            <person name="Abouelleil A."/>
            <person name="Alvarado L."/>
            <person name="Berlin A.M."/>
            <person name="Chapman S.B."/>
            <person name="Dewar J."/>
            <person name="Goldberg J."/>
            <person name="Griggs A."/>
            <person name="Gujja S."/>
            <person name="Hansen M."/>
            <person name="Howarth C."/>
            <person name="Imamovic A."/>
            <person name="Larimer J."/>
            <person name="McCowan C."/>
            <person name="Murphy C."/>
            <person name="Pearson M."/>
            <person name="Priest M."/>
            <person name="Roberts A."/>
            <person name="Saif S."/>
            <person name="Shea T."/>
            <person name="Sykes S."/>
            <person name="Wortman J."/>
            <person name="Nusbaum C."/>
            <person name="Birren B."/>
        </authorList>
    </citation>
    <scope>NUCLEOTIDE SEQUENCE</scope>
    <source>
        <strain evidence="3">CBS 10117</strain>
    </source>
</reference>
<dbReference type="GeneID" id="28966242"/>
<evidence type="ECO:0000313" key="2">
    <source>
        <dbReference type="EMBL" id="OBR86535.1"/>
    </source>
</evidence>
<proteinExistence type="predicted"/>